<name>A0A419T8A9_9FIRM</name>
<keyword evidence="3" id="KW-1185">Reference proteome</keyword>
<evidence type="ECO:0000259" key="1">
    <source>
        <dbReference type="Pfam" id="PF13847"/>
    </source>
</evidence>
<dbReference type="Pfam" id="PF13847">
    <property type="entry name" value="Methyltransf_31"/>
    <property type="match status" value="1"/>
</dbReference>
<evidence type="ECO:0000313" key="2">
    <source>
        <dbReference type="EMBL" id="RKD33790.1"/>
    </source>
</evidence>
<accession>A0A419T8A9</accession>
<evidence type="ECO:0000313" key="3">
    <source>
        <dbReference type="Proteomes" id="UP000284177"/>
    </source>
</evidence>
<gene>
    <name evidence="2" type="ORF">BET03_08690</name>
</gene>
<sequence>MDIDYFKKLWKKTDEDRDAVEKFWNSRADEFNKKISKRQEKDKDPIKFLIENNMLKRDYKVLDIGSGPGRYSIRFAKECKKVVAIDISEKMLEKAIDNAKKEKLDNIQFKKVFWEDLNLEENDWNKKFDLVFASMCPGINSYETLLKMVDASRNYCFLSGFAHRNDYLWNKLYKKLRGKDYPRFYDNKIYCIFNILWNIGYYPEIRYIDKNWEETYSIDYICNFYISRFELEGELSIEEKEQICKLLKEYSKDGYVKENVSSKVAWIYWSVK</sequence>
<dbReference type="OrthoDB" id="9791837at2"/>
<dbReference type="InterPro" id="IPR029063">
    <property type="entry name" value="SAM-dependent_MTases_sf"/>
</dbReference>
<dbReference type="PANTHER" id="PTHR43667">
    <property type="entry name" value="CYCLOPROPANE-FATTY-ACYL-PHOSPHOLIPID SYNTHASE"/>
    <property type="match status" value="1"/>
</dbReference>
<dbReference type="RefSeq" id="WP_120167557.1">
    <property type="nucleotide sequence ID" value="NZ_MCIB01000004.1"/>
</dbReference>
<dbReference type="CDD" id="cd02440">
    <property type="entry name" value="AdoMet_MTases"/>
    <property type="match status" value="1"/>
</dbReference>
<dbReference type="Gene3D" id="3.40.50.150">
    <property type="entry name" value="Vaccinia Virus protein VP39"/>
    <property type="match status" value="1"/>
</dbReference>
<dbReference type="EMBL" id="MCIB01000004">
    <property type="protein sequence ID" value="RKD33790.1"/>
    <property type="molecule type" value="Genomic_DNA"/>
</dbReference>
<dbReference type="InterPro" id="IPR025714">
    <property type="entry name" value="Methyltranfer_dom"/>
</dbReference>
<dbReference type="SUPFAM" id="SSF53335">
    <property type="entry name" value="S-adenosyl-L-methionine-dependent methyltransferases"/>
    <property type="match status" value="1"/>
</dbReference>
<feature type="domain" description="Methyltransferase" evidence="1">
    <location>
        <begin position="56"/>
        <end position="134"/>
    </location>
</feature>
<comment type="caution">
    <text evidence="2">The sequence shown here is derived from an EMBL/GenBank/DDBJ whole genome shotgun (WGS) entry which is preliminary data.</text>
</comment>
<dbReference type="Proteomes" id="UP000284177">
    <property type="component" value="Unassembled WGS sequence"/>
</dbReference>
<organism evidence="2 3">
    <name type="scientific">Thermohalobacter berrensis</name>
    <dbReference type="NCBI Taxonomy" id="99594"/>
    <lineage>
        <taxon>Bacteria</taxon>
        <taxon>Bacillati</taxon>
        <taxon>Bacillota</taxon>
        <taxon>Tissierellia</taxon>
        <taxon>Tissierellales</taxon>
        <taxon>Thermohalobacteraceae</taxon>
        <taxon>Thermohalobacter</taxon>
    </lineage>
</organism>
<dbReference type="PANTHER" id="PTHR43667:SF2">
    <property type="entry name" value="FATTY ACID C-METHYL TRANSFERASE"/>
    <property type="match status" value="1"/>
</dbReference>
<dbReference type="InterPro" id="IPR050723">
    <property type="entry name" value="CFA/CMAS"/>
</dbReference>
<proteinExistence type="predicted"/>
<reference evidence="2 3" key="1">
    <citation type="submission" date="2016-08" db="EMBL/GenBank/DDBJ databases">
        <title>Novel Firmicutes and Novel Genomes.</title>
        <authorList>
            <person name="Poppleton D.I."/>
            <person name="Gribaldo S."/>
        </authorList>
    </citation>
    <scope>NUCLEOTIDE SEQUENCE [LARGE SCALE GENOMIC DNA]</scope>
    <source>
        <strain evidence="2 3">CTT3</strain>
    </source>
</reference>
<protein>
    <recommendedName>
        <fullName evidence="1">Methyltransferase domain-containing protein</fullName>
    </recommendedName>
</protein>
<dbReference type="AlphaFoldDB" id="A0A419T8A9"/>